<dbReference type="OrthoDB" id="2677764at2759"/>
<protein>
    <recommendedName>
        <fullName evidence="4">No apical meristem-associated C-terminal domain-containing protein</fullName>
    </recommendedName>
</protein>
<dbReference type="EMBL" id="JABBWE010000029">
    <property type="protein sequence ID" value="KAG1793673.1"/>
    <property type="molecule type" value="Genomic_DNA"/>
</dbReference>
<dbReference type="GeneID" id="64600381"/>
<dbReference type="RefSeq" id="XP_041160071.1">
    <property type="nucleotide sequence ID" value="XM_041306617.1"/>
</dbReference>
<name>A0A9P7APG3_9AGAM</name>
<evidence type="ECO:0000313" key="3">
    <source>
        <dbReference type="Proteomes" id="UP000719766"/>
    </source>
</evidence>
<feature type="compositionally biased region" description="Low complexity" evidence="1">
    <location>
        <begin position="11"/>
        <end position="22"/>
    </location>
</feature>
<accession>A0A9P7APG3</accession>
<dbReference type="AlphaFoldDB" id="A0A9P7APG3"/>
<keyword evidence="3" id="KW-1185">Reference proteome</keyword>
<evidence type="ECO:0000256" key="1">
    <source>
        <dbReference type="SAM" id="MobiDB-lite"/>
    </source>
</evidence>
<evidence type="ECO:0008006" key="4">
    <source>
        <dbReference type="Google" id="ProtNLM"/>
    </source>
</evidence>
<sequence>MTNTSSDSFISPTPQTSLPTSTEGSKKKKAKLDVQEQVAKVNDEIESIQSSAVSCHEVKHQHFFVKLDAKSDYHRDAKKYEWLRDTRAHKSSQAAINHQHHQEILDKEAETLRLKIQFHQMMQGSKPPALHVE</sequence>
<evidence type="ECO:0000313" key="2">
    <source>
        <dbReference type="EMBL" id="KAG1793673.1"/>
    </source>
</evidence>
<feature type="region of interest" description="Disordered" evidence="1">
    <location>
        <begin position="1"/>
        <end position="31"/>
    </location>
</feature>
<comment type="caution">
    <text evidence="2">The sequence shown here is derived from an EMBL/GenBank/DDBJ whole genome shotgun (WGS) entry which is preliminary data.</text>
</comment>
<gene>
    <name evidence="2" type="ORF">HD556DRAFT_1443461</name>
</gene>
<feature type="compositionally biased region" description="Polar residues" evidence="1">
    <location>
        <begin position="1"/>
        <end position="10"/>
    </location>
</feature>
<reference evidence="2" key="1">
    <citation type="journal article" date="2020" name="New Phytol.">
        <title>Comparative genomics reveals dynamic genome evolution in host specialist ectomycorrhizal fungi.</title>
        <authorList>
            <person name="Lofgren L.A."/>
            <person name="Nguyen N.H."/>
            <person name="Vilgalys R."/>
            <person name="Ruytinx J."/>
            <person name="Liao H.L."/>
            <person name="Branco S."/>
            <person name="Kuo A."/>
            <person name="LaButti K."/>
            <person name="Lipzen A."/>
            <person name="Andreopoulos W."/>
            <person name="Pangilinan J."/>
            <person name="Riley R."/>
            <person name="Hundley H."/>
            <person name="Na H."/>
            <person name="Barry K."/>
            <person name="Grigoriev I.V."/>
            <person name="Stajich J.E."/>
            <person name="Kennedy P.G."/>
        </authorList>
    </citation>
    <scope>NUCLEOTIDE SEQUENCE</scope>
    <source>
        <strain evidence="2">S12</strain>
    </source>
</reference>
<proteinExistence type="predicted"/>
<organism evidence="2 3">
    <name type="scientific">Suillus plorans</name>
    <dbReference type="NCBI Taxonomy" id="116603"/>
    <lineage>
        <taxon>Eukaryota</taxon>
        <taxon>Fungi</taxon>
        <taxon>Dikarya</taxon>
        <taxon>Basidiomycota</taxon>
        <taxon>Agaricomycotina</taxon>
        <taxon>Agaricomycetes</taxon>
        <taxon>Agaricomycetidae</taxon>
        <taxon>Boletales</taxon>
        <taxon>Suillineae</taxon>
        <taxon>Suillaceae</taxon>
        <taxon>Suillus</taxon>
    </lineage>
</organism>
<dbReference type="Proteomes" id="UP000719766">
    <property type="component" value="Unassembled WGS sequence"/>
</dbReference>